<reference evidence="2" key="1">
    <citation type="journal article" date="2020" name="mSystems">
        <title>Genome- and Community-Level Interaction Insights into Carbon Utilization and Element Cycling Functions of Hydrothermarchaeota in Hydrothermal Sediment.</title>
        <authorList>
            <person name="Zhou Z."/>
            <person name="Liu Y."/>
            <person name="Xu W."/>
            <person name="Pan J."/>
            <person name="Luo Z.H."/>
            <person name="Li M."/>
        </authorList>
    </citation>
    <scope>NUCLEOTIDE SEQUENCE [LARGE SCALE GENOMIC DNA]</scope>
    <source>
        <strain evidence="2">SpSt-637</strain>
        <strain evidence="1">SpSt-667</strain>
    </source>
</reference>
<sequence>MEFEFKKLYEDEDIEVYKAPSEEELEKLVKETIASAKKPLTWRELREKFSGIAGEDRLRKILVKLIEKDEIIELPDGAFGVPGMEQNYVPRKTAKRVRPLVPSKFRARWGSMAARLRRTGLPLGEALRILEKSGIRLYSTSWGEELEEDSEVFEESFAESEDEV</sequence>
<organism evidence="2">
    <name type="scientific">Ignisphaera aggregans</name>
    <dbReference type="NCBI Taxonomy" id="334771"/>
    <lineage>
        <taxon>Archaea</taxon>
        <taxon>Thermoproteota</taxon>
        <taxon>Thermoprotei</taxon>
        <taxon>Desulfurococcales</taxon>
        <taxon>Desulfurococcaceae</taxon>
        <taxon>Ignisphaera</taxon>
    </lineage>
</organism>
<dbReference type="EMBL" id="DTCK01000010">
    <property type="protein sequence ID" value="HGQ35405.1"/>
    <property type="molecule type" value="Genomic_DNA"/>
</dbReference>
<protein>
    <submittedName>
        <fullName evidence="2">Uncharacterized protein</fullName>
    </submittedName>
</protein>
<accession>A0A7C4JJL4</accession>
<comment type="caution">
    <text evidence="2">The sequence shown here is derived from an EMBL/GenBank/DDBJ whole genome shotgun (WGS) entry which is preliminary data.</text>
</comment>
<dbReference type="AlphaFoldDB" id="A0A7C4JJL4"/>
<proteinExistence type="predicted"/>
<name>A0A7C4JJL4_9CREN</name>
<dbReference type="EMBL" id="DTBD01000019">
    <property type="protein sequence ID" value="HGQ64115.1"/>
    <property type="molecule type" value="Genomic_DNA"/>
</dbReference>
<evidence type="ECO:0000313" key="1">
    <source>
        <dbReference type="EMBL" id="HGQ35405.1"/>
    </source>
</evidence>
<gene>
    <name evidence="2" type="ORF">ENU08_02585</name>
    <name evidence="1" type="ORF">ENU41_01835</name>
</gene>
<evidence type="ECO:0000313" key="2">
    <source>
        <dbReference type="EMBL" id="HGQ64115.1"/>
    </source>
</evidence>